<evidence type="ECO:0000313" key="4">
    <source>
        <dbReference type="Proteomes" id="UP000230709"/>
    </source>
</evidence>
<proteinExistence type="predicted"/>
<dbReference type="PRINTS" id="PR00633">
    <property type="entry name" value="RCCNDNSATION"/>
</dbReference>
<dbReference type="RefSeq" id="WP_003610907.1">
    <property type="nucleotide sequence ID" value="NZ_ADVE02000001.1"/>
</dbReference>
<dbReference type="InterPro" id="IPR009091">
    <property type="entry name" value="RCC1/BLIP-II"/>
</dbReference>
<gene>
    <name evidence="3" type="ORF">CQW49_00995</name>
</gene>
<dbReference type="InterPro" id="IPR000408">
    <property type="entry name" value="Reg_chr_condens"/>
</dbReference>
<evidence type="ECO:0000256" key="1">
    <source>
        <dbReference type="ARBA" id="ARBA00022737"/>
    </source>
</evidence>
<dbReference type="InterPro" id="IPR051210">
    <property type="entry name" value="Ub_ligase/GEF_domain"/>
</dbReference>
<dbReference type="AlphaFoldDB" id="A0A2D2CVF2"/>
<dbReference type="EMBL" id="CP023737">
    <property type="protein sequence ID" value="ATQ66629.1"/>
    <property type="molecule type" value="Genomic_DNA"/>
</dbReference>
<evidence type="ECO:0000256" key="2">
    <source>
        <dbReference type="SAM" id="SignalP"/>
    </source>
</evidence>
<dbReference type="Gene3D" id="2.130.10.30">
    <property type="entry name" value="Regulator of chromosome condensation 1/beta-lactamase-inhibitor protein II"/>
    <property type="match status" value="2"/>
</dbReference>
<keyword evidence="4" id="KW-1185">Reference proteome</keyword>
<dbReference type="PROSITE" id="PS50012">
    <property type="entry name" value="RCC1_3"/>
    <property type="match status" value="7"/>
</dbReference>
<dbReference type="Pfam" id="PF00415">
    <property type="entry name" value="RCC1"/>
    <property type="match status" value="2"/>
</dbReference>
<feature type="chain" id="PRO_5013770161" evidence="2">
    <location>
        <begin position="37"/>
        <end position="493"/>
    </location>
</feature>
<feature type="signal peptide" evidence="2">
    <location>
        <begin position="1"/>
        <end position="36"/>
    </location>
</feature>
<dbReference type="STRING" id="595536.GCA_000178815_00746"/>
<name>A0A2D2CVF2_METT3</name>
<evidence type="ECO:0000313" key="3">
    <source>
        <dbReference type="EMBL" id="ATQ66629.1"/>
    </source>
</evidence>
<protein>
    <submittedName>
        <fullName evidence="3">Chromosome condensation regulator RCC1</fullName>
    </submittedName>
</protein>
<keyword evidence="2" id="KW-0732">Signal</keyword>
<sequence>MSFFTISCMSGVVAAAAPRWLAVAILSLSLAAPAVAASASRTRLMAQPGSSKAGLAVKLIAEVDGLGGGAPTGTVSFSEGGVALGAGTLSAFGAGQATLASACALTSVGGVMCWGYNEFGAVGDGTTTDRPSPVAVSGLSGGVVAITTGALHACALTVAGAVLCWGSNANGQIGDGTMTNRLTPVAVSGLSSGVVAIAAGQFHNCALTSAGAVLCWGWDGLGQLGDGVENYYVNRLTPVGAWGLSSGVVSITAGDNHSCAVMRGGAARCWGQNHRGQLGDGTTTERSKPVAVTGLAGGVAAIMAGGVHTCAVTSAHAVKCWGYNYYGQVGDGTTTTRITPVAVSGLSSGVVALAAGYGHNCALKGDGGLWCWGRNYFGQVGDRTTTHRATPVSVPGHTRGVLAIALGGDHSCVSVGGGIVRCWGNNWHGELGDGTFKNRLAPAPIPGFTALIRARASMLTNSLAVGSHTLQASFPGDAAHSASSGSQSHSIVP</sequence>
<organism evidence="3 4">
    <name type="scientific">Methylosinus trichosporium (strain ATCC 35070 / NCIMB 11131 / UNIQEM 75 / OB3b)</name>
    <dbReference type="NCBI Taxonomy" id="595536"/>
    <lineage>
        <taxon>Bacteria</taxon>
        <taxon>Pseudomonadati</taxon>
        <taxon>Pseudomonadota</taxon>
        <taxon>Alphaproteobacteria</taxon>
        <taxon>Hyphomicrobiales</taxon>
        <taxon>Methylocystaceae</taxon>
        <taxon>Methylosinus</taxon>
    </lineage>
</organism>
<dbReference type="KEGG" id="mtw:CQW49_00995"/>
<dbReference type="PANTHER" id="PTHR22870">
    <property type="entry name" value="REGULATOR OF CHROMOSOME CONDENSATION"/>
    <property type="match status" value="1"/>
</dbReference>
<dbReference type="Proteomes" id="UP000230709">
    <property type="component" value="Chromosome"/>
</dbReference>
<keyword evidence="1" id="KW-0677">Repeat</keyword>
<dbReference type="PANTHER" id="PTHR22870:SF408">
    <property type="entry name" value="OS09G0560450 PROTEIN"/>
    <property type="match status" value="1"/>
</dbReference>
<reference evidence="4" key="1">
    <citation type="submission" date="2017-10" db="EMBL/GenBank/DDBJ databases">
        <title>Completed PacBio SMRT sequence of Methylosinus trichosporium OB3b reveals presence of a third large plasmid.</title>
        <authorList>
            <person name="Charles T.C."/>
            <person name="Lynch M.D.J."/>
            <person name="Heil J.R."/>
            <person name="Cheng J."/>
        </authorList>
    </citation>
    <scope>NUCLEOTIDE SEQUENCE [LARGE SCALE GENOMIC DNA]</scope>
    <source>
        <strain evidence="4">OB3b</strain>
    </source>
</reference>
<dbReference type="SUPFAM" id="SSF50985">
    <property type="entry name" value="RCC1/BLIP-II"/>
    <property type="match status" value="1"/>
</dbReference>
<accession>A0A2D2CVF2</accession>
<dbReference type="Pfam" id="PF13540">
    <property type="entry name" value="RCC1_2"/>
    <property type="match status" value="3"/>
</dbReference>